<evidence type="ECO:0000256" key="4">
    <source>
        <dbReference type="ARBA" id="ARBA00022723"/>
    </source>
</evidence>
<dbReference type="SUPFAM" id="SSF55957">
    <property type="entry name" value="Phosphoglucomutase, C-terminal domain"/>
    <property type="match status" value="1"/>
</dbReference>
<dbReference type="Pfam" id="PF02879">
    <property type="entry name" value="PGM_PMM_II"/>
    <property type="match status" value="1"/>
</dbReference>
<dbReference type="Pfam" id="PF02878">
    <property type="entry name" value="PGM_PMM_I"/>
    <property type="match status" value="1"/>
</dbReference>
<dbReference type="PROSITE" id="PS00710">
    <property type="entry name" value="PGM_PMM"/>
    <property type="match status" value="1"/>
</dbReference>
<comment type="similarity">
    <text evidence="2 7">Belongs to the phosphohexose mutase family.</text>
</comment>
<dbReference type="PANTHER" id="PTHR45745">
    <property type="entry name" value="PHOSPHOMANNOMUTASE 45A"/>
    <property type="match status" value="1"/>
</dbReference>
<dbReference type="InterPro" id="IPR016055">
    <property type="entry name" value="A-D-PHexomutase_a/b/a-I/II/III"/>
</dbReference>
<keyword evidence="5 7" id="KW-0460">Magnesium</keyword>
<evidence type="ECO:0000313" key="11">
    <source>
        <dbReference type="EMBL" id="OEG09570.1"/>
    </source>
</evidence>
<comment type="cofactor">
    <cofactor evidence="1">
        <name>Mg(2+)</name>
        <dbReference type="ChEBI" id="CHEBI:18420"/>
    </cofactor>
</comment>
<keyword evidence="12" id="KW-1185">Reference proteome</keyword>
<dbReference type="EMBL" id="MIJZ01000016">
    <property type="protein sequence ID" value="OEG09570.1"/>
    <property type="molecule type" value="Genomic_DNA"/>
</dbReference>
<dbReference type="InterPro" id="IPR036900">
    <property type="entry name" value="A-D-PHexomutase_C_sf"/>
</dbReference>
<keyword evidence="6" id="KW-0413">Isomerase</keyword>
<evidence type="ECO:0000256" key="2">
    <source>
        <dbReference type="ARBA" id="ARBA00010231"/>
    </source>
</evidence>
<evidence type="ECO:0008006" key="13">
    <source>
        <dbReference type="Google" id="ProtNLM"/>
    </source>
</evidence>
<dbReference type="Pfam" id="PF02880">
    <property type="entry name" value="PGM_PMM_III"/>
    <property type="match status" value="1"/>
</dbReference>
<evidence type="ECO:0000256" key="1">
    <source>
        <dbReference type="ARBA" id="ARBA00001946"/>
    </source>
</evidence>
<dbReference type="Proteomes" id="UP000094068">
    <property type="component" value="Unassembled WGS sequence"/>
</dbReference>
<dbReference type="OrthoDB" id="9806956at2"/>
<dbReference type="InterPro" id="IPR005844">
    <property type="entry name" value="A-D-PHexomutase_a/b/a-I"/>
</dbReference>
<dbReference type="PANTHER" id="PTHR45745:SF1">
    <property type="entry name" value="PHOSPHOGLUCOMUTASE 2B-RELATED"/>
    <property type="match status" value="1"/>
</dbReference>
<sequence length="558" mass="63251">MNELVFDKWKIGTKQQDIAMYQELTTISKEELVACFTGELSFGTGGMRGVLGVGPNRMNRFTVRQAIYGFARTLPKKAKVVIGYDTRNMSKEFAQEAAGVLLANGQRVYLFDEYAPTPEIVYAVKTYVADFGIVITASHNPKEYNGIKLYNNRGSQLVPEEIAPIIEQVNQVKDIFSIPVKKSISKEPSLFILGTEVDKAYITALQSVCCQADQLQQEESLPFIYTPLHGTGQRIFSRLMQYIGQTDFLICQKQTATDGSFFHAPAPNPEDVSVFQLSIELAKKHSAELIFATDPDADRLGVMIKVDGKYQKLTGNQVGILLLDYLIQQETPLELAEKVVLSTIVSTGMVHALSQTHGFHVRQFLTGFKYIGHCIGDEITEEEFFFGFEESCGYLIKPIVQDKDAFQAMLLLLEMAYYYRSKNQTLWTRLTALYQQYGYYLNELETIEVSGQPDLTAISKQLSKKDTLKKLGFKAFEDYHREIQIGDPAFFQSDIQTQEEFLRLSCDADSWICIRSSGTEPKLKIYYEMVAKTQTHATEKLSDYQKKIQQLLKSELDF</sequence>
<dbReference type="STRING" id="903984.BCR21_14580"/>
<dbReference type="GO" id="GO:0000287">
    <property type="term" value="F:magnesium ion binding"/>
    <property type="evidence" value="ECO:0007669"/>
    <property type="project" value="InterPro"/>
</dbReference>
<reference evidence="12" key="1">
    <citation type="submission" date="2016-09" db="EMBL/GenBank/DDBJ databases">
        <authorList>
            <person name="Gulvik C.A."/>
        </authorList>
    </citation>
    <scope>NUCLEOTIDE SEQUENCE [LARGE SCALE GENOMIC DNA]</scope>
    <source>
        <strain evidence="12">DSM 23328</strain>
    </source>
</reference>
<dbReference type="InterPro" id="IPR005845">
    <property type="entry name" value="A-D-PHexomutase_a/b/a-II"/>
</dbReference>
<evidence type="ECO:0000256" key="5">
    <source>
        <dbReference type="ARBA" id="ARBA00022842"/>
    </source>
</evidence>
<feature type="domain" description="Alpha-D-phosphohexomutase alpha/beta/alpha" evidence="9">
    <location>
        <begin position="200"/>
        <end position="303"/>
    </location>
</feature>
<dbReference type="Gene3D" id="3.30.310.50">
    <property type="entry name" value="Alpha-D-phosphohexomutase, C-terminal domain"/>
    <property type="match status" value="1"/>
</dbReference>
<dbReference type="GO" id="GO:0006166">
    <property type="term" value="P:purine ribonucleoside salvage"/>
    <property type="evidence" value="ECO:0007669"/>
    <property type="project" value="TreeGrafter"/>
</dbReference>
<comment type="caution">
    <text evidence="11">The sequence shown here is derived from an EMBL/GenBank/DDBJ whole genome shotgun (WGS) entry which is preliminary data.</text>
</comment>
<accession>A0A1E5GBD4</accession>
<dbReference type="GO" id="GO:0005975">
    <property type="term" value="P:carbohydrate metabolic process"/>
    <property type="evidence" value="ECO:0007669"/>
    <property type="project" value="InterPro"/>
</dbReference>
<dbReference type="InterPro" id="IPR016066">
    <property type="entry name" value="A-D-PHexomutase_CS"/>
</dbReference>
<evidence type="ECO:0000259" key="9">
    <source>
        <dbReference type="Pfam" id="PF02879"/>
    </source>
</evidence>
<evidence type="ECO:0000313" key="12">
    <source>
        <dbReference type="Proteomes" id="UP000094068"/>
    </source>
</evidence>
<evidence type="ECO:0000259" key="8">
    <source>
        <dbReference type="Pfam" id="PF02878"/>
    </source>
</evidence>
<dbReference type="AlphaFoldDB" id="A0A1E5GBD4"/>
<name>A0A1E5GBD4_9ENTE</name>
<dbReference type="RefSeq" id="WP_069647248.1">
    <property type="nucleotide sequence ID" value="NZ_MIJZ01000016.1"/>
</dbReference>
<evidence type="ECO:0000256" key="3">
    <source>
        <dbReference type="ARBA" id="ARBA00022553"/>
    </source>
</evidence>
<dbReference type="GO" id="GO:0008973">
    <property type="term" value="F:phosphopentomutase activity"/>
    <property type="evidence" value="ECO:0007669"/>
    <property type="project" value="TreeGrafter"/>
</dbReference>
<organism evidence="11 12">
    <name type="scientific">Enterococcus ureasiticus</name>
    <dbReference type="NCBI Taxonomy" id="903984"/>
    <lineage>
        <taxon>Bacteria</taxon>
        <taxon>Bacillati</taxon>
        <taxon>Bacillota</taxon>
        <taxon>Bacilli</taxon>
        <taxon>Lactobacillales</taxon>
        <taxon>Enterococcaceae</taxon>
        <taxon>Enterococcus</taxon>
    </lineage>
</organism>
<evidence type="ECO:0000256" key="7">
    <source>
        <dbReference type="RuleBase" id="RU004326"/>
    </source>
</evidence>
<dbReference type="SUPFAM" id="SSF53738">
    <property type="entry name" value="Phosphoglucomutase, first 3 domains"/>
    <property type="match status" value="3"/>
</dbReference>
<dbReference type="InterPro" id="IPR005846">
    <property type="entry name" value="A-D-PHexomutase_a/b/a-III"/>
</dbReference>
<feature type="domain" description="Alpha-D-phosphohexomutase alpha/beta/alpha" evidence="10">
    <location>
        <begin position="315"/>
        <end position="437"/>
    </location>
</feature>
<feature type="domain" description="Alpha-D-phosphohexomutase alpha/beta/alpha" evidence="8">
    <location>
        <begin position="41"/>
        <end position="172"/>
    </location>
</feature>
<protein>
    <recommendedName>
        <fullName evidence="13">Phosphoglucomutase</fullName>
    </recommendedName>
</protein>
<evidence type="ECO:0000256" key="6">
    <source>
        <dbReference type="ARBA" id="ARBA00023235"/>
    </source>
</evidence>
<dbReference type="Gene3D" id="3.40.120.10">
    <property type="entry name" value="Alpha-D-Glucose-1,6-Bisphosphate, subunit A, domain 3"/>
    <property type="match status" value="3"/>
</dbReference>
<keyword evidence="3" id="KW-0597">Phosphoprotein</keyword>
<evidence type="ECO:0000259" key="10">
    <source>
        <dbReference type="Pfam" id="PF02880"/>
    </source>
</evidence>
<dbReference type="CDD" id="cd05799">
    <property type="entry name" value="PGM2"/>
    <property type="match status" value="1"/>
</dbReference>
<keyword evidence="4 7" id="KW-0479">Metal-binding</keyword>
<proteinExistence type="inferred from homology"/>
<gene>
    <name evidence="11" type="ORF">BCR21_14580</name>
</gene>